<protein>
    <submittedName>
        <fullName evidence="1">Uncharacterized protein</fullName>
    </submittedName>
</protein>
<proteinExistence type="predicted"/>
<gene>
    <name evidence="1" type="ORF">ACFOSX_07515</name>
</gene>
<evidence type="ECO:0000313" key="2">
    <source>
        <dbReference type="Proteomes" id="UP001595812"/>
    </source>
</evidence>
<reference evidence="2" key="1">
    <citation type="journal article" date="2019" name="Int. J. Syst. Evol. Microbiol.">
        <title>The Global Catalogue of Microorganisms (GCM) 10K type strain sequencing project: providing services to taxonomists for standard genome sequencing and annotation.</title>
        <authorList>
            <consortium name="The Broad Institute Genomics Platform"/>
            <consortium name="The Broad Institute Genome Sequencing Center for Infectious Disease"/>
            <person name="Wu L."/>
            <person name="Ma J."/>
        </authorList>
    </citation>
    <scope>NUCLEOTIDE SEQUENCE [LARGE SCALE GENOMIC DNA]</scope>
    <source>
        <strain evidence="2">CECT 8979</strain>
    </source>
</reference>
<dbReference type="EMBL" id="JBHSAT010000004">
    <property type="protein sequence ID" value="MFC3877078.1"/>
    <property type="molecule type" value="Genomic_DNA"/>
</dbReference>
<accession>A0ABV8AG83</accession>
<dbReference type="Proteomes" id="UP001595812">
    <property type="component" value="Unassembled WGS sequence"/>
</dbReference>
<organism evidence="1 2">
    <name type="scientific">Winogradskyella maritima</name>
    <dbReference type="NCBI Taxonomy" id="1517766"/>
    <lineage>
        <taxon>Bacteria</taxon>
        <taxon>Pseudomonadati</taxon>
        <taxon>Bacteroidota</taxon>
        <taxon>Flavobacteriia</taxon>
        <taxon>Flavobacteriales</taxon>
        <taxon>Flavobacteriaceae</taxon>
        <taxon>Winogradskyella</taxon>
    </lineage>
</organism>
<keyword evidence="2" id="KW-1185">Reference proteome</keyword>
<name>A0ABV8AG83_9FLAO</name>
<sequence>MKNIIIFIVSLPLLVLIFNINEQNRFSQKSKENHFHYLEEKNDTLFRPNYPQGIYFTKEEFINKTPSTKEDFEIKKFKIDSSEAINHSAYFYFKKTNKKIKNVFAVSYKGHLYFQLKAILKNRNKTDRAQTTYIPNAFVRTIIGGNNYLYTEAKLKNQWAKQSLSQLGIGGRIAASKLIKGKGIVWDFKNKEFNIFKSCKDYNDFIKQLSPDSVQKCVNHQPDTFKVREAILKIK</sequence>
<evidence type="ECO:0000313" key="1">
    <source>
        <dbReference type="EMBL" id="MFC3877078.1"/>
    </source>
</evidence>
<comment type="caution">
    <text evidence="1">The sequence shown here is derived from an EMBL/GenBank/DDBJ whole genome shotgun (WGS) entry which is preliminary data.</text>
</comment>
<dbReference type="RefSeq" id="WP_386098678.1">
    <property type="nucleotide sequence ID" value="NZ_JBHSAT010000004.1"/>
</dbReference>